<dbReference type="Ensembl" id="ENSNBRT00000028397.1">
    <property type="protein sequence ID" value="ENSNBRP00000027674.1"/>
    <property type="gene ID" value="ENSNBRG00000021085.1"/>
</dbReference>
<dbReference type="InterPro" id="IPR046409">
    <property type="entry name" value="PDC10_dimerisation_sf"/>
</dbReference>
<feature type="domain" description="Protein kinase" evidence="10">
    <location>
        <begin position="21"/>
        <end position="240"/>
    </location>
</feature>
<evidence type="ECO:0000256" key="6">
    <source>
        <dbReference type="ARBA" id="ARBA00022840"/>
    </source>
</evidence>
<dbReference type="PROSITE" id="PS50011">
    <property type="entry name" value="PROTEIN_KINASE_DOM"/>
    <property type="match status" value="1"/>
</dbReference>
<sequence length="379" mass="43073">AEQAPVFTQQGHTQLDPEELFTKLDRIGKGSFGEVFKGIDNRTQSVVAIKTIDLEEAEDEIEDIQQEITVLSQCDSPYITKYYGSYLKGSKLWIIMEYLGGGSALDLLRAGPFDEFQIATMLKEILKGLDYLHSEKKIHRDIKGAAGKGFPHRVLCLCIKTMTSAADIWSLGITAIELAKGEPPNSDMHPMRVLFHIPKSPPPTLTGDFSKSFKEFTEACLNKDPSFRPTAKELLKHKFIVKHCKKTSYLSELIDRYRRWKEEDHSDNSSDDSDSESSNKENNESPEWSFTTVRKKKQDKSDSRTILNGNDQMSKSASLTTVISPVFTELKQQHKEHSEQRLAIEELERNIRIAEDICPGITDKMVTHIIARYHKCNLF</sequence>
<dbReference type="Gene3D" id="1.10.510.10">
    <property type="entry name" value="Transferase(Phosphotransferase) domain 1"/>
    <property type="match status" value="2"/>
</dbReference>
<dbReference type="FunFam" id="3.30.200.20:FF:000252">
    <property type="entry name" value="Serine/threonine-protein kinase 26"/>
    <property type="match status" value="1"/>
</dbReference>
<evidence type="ECO:0000313" key="11">
    <source>
        <dbReference type="Ensembl" id="ENSNBRP00000027674.1"/>
    </source>
</evidence>
<dbReference type="InterPro" id="IPR011009">
    <property type="entry name" value="Kinase-like_dom_sf"/>
</dbReference>
<evidence type="ECO:0000256" key="3">
    <source>
        <dbReference type="ARBA" id="ARBA00022527"/>
    </source>
</evidence>
<evidence type="ECO:0000256" key="7">
    <source>
        <dbReference type="PROSITE-ProRule" id="PRU10141"/>
    </source>
</evidence>
<protein>
    <recommendedName>
        <fullName evidence="2">non-specific serine/threonine protein kinase</fullName>
        <ecNumber evidence="2">2.7.11.1</ecNumber>
    </recommendedName>
</protein>
<keyword evidence="12" id="KW-1185">Reference proteome</keyword>
<evidence type="ECO:0000256" key="5">
    <source>
        <dbReference type="ARBA" id="ARBA00022777"/>
    </source>
</evidence>
<accession>A0A3Q4N5W2</accession>
<feature type="coiled-coil region" evidence="8">
    <location>
        <begin position="47"/>
        <end position="74"/>
    </location>
</feature>
<reference evidence="11" key="1">
    <citation type="submission" date="2025-08" db="UniProtKB">
        <authorList>
            <consortium name="Ensembl"/>
        </authorList>
    </citation>
    <scope>IDENTIFICATION</scope>
</reference>
<feature type="binding site" evidence="7">
    <location>
        <position position="50"/>
    </location>
    <ligand>
        <name>ATP</name>
        <dbReference type="ChEBI" id="CHEBI:30616"/>
    </ligand>
</feature>
<dbReference type="FunFam" id="1.10.510.10:FF:001508">
    <property type="entry name" value="STK24 isoform 7"/>
    <property type="match status" value="1"/>
</dbReference>
<dbReference type="PROSITE" id="PS00107">
    <property type="entry name" value="PROTEIN_KINASE_ATP"/>
    <property type="match status" value="1"/>
</dbReference>
<dbReference type="EC" id="2.7.11.1" evidence="2"/>
<keyword evidence="5" id="KW-0418">Kinase</keyword>
<dbReference type="SUPFAM" id="SSF56112">
    <property type="entry name" value="Protein kinase-like (PK-like)"/>
    <property type="match status" value="1"/>
</dbReference>
<feature type="coiled-coil region" evidence="8">
    <location>
        <begin position="330"/>
        <end position="357"/>
    </location>
</feature>
<dbReference type="PANTHER" id="PTHR48012">
    <property type="entry name" value="STERILE20-LIKE KINASE, ISOFORM B-RELATED"/>
    <property type="match status" value="1"/>
</dbReference>
<feature type="region of interest" description="Disordered" evidence="9">
    <location>
        <begin position="262"/>
        <end position="311"/>
    </location>
</feature>
<proteinExistence type="inferred from homology"/>
<reference evidence="11" key="2">
    <citation type="submission" date="2025-09" db="UniProtKB">
        <authorList>
            <consortium name="Ensembl"/>
        </authorList>
    </citation>
    <scope>IDENTIFICATION</scope>
</reference>
<organism evidence="11 12">
    <name type="scientific">Neolamprologus brichardi</name>
    <name type="common">Fairy cichlid</name>
    <name type="synonym">Lamprologus brichardi</name>
    <dbReference type="NCBI Taxonomy" id="32507"/>
    <lineage>
        <taxon>Eukaryota</taxon>
        <taxon>Metazoa</taxon>
        <taxon>Chordata</taxon>
        <taxon>Craniata</taxon>
        <taxon>Vertebrata</taxon>
        <taxon>Euteleostomi</taxon>
        <taxon>Actinopterygii</taxon>
        <taxon>Neopterygii</taxon>
        <taxon>Teleostei</taxon>
        <taxon>Neoteleostei</taxon>
        <taxon>Acanthomorphata</taxon>
        <taxon>Ovalentaria</taxon>
        <taxon>Cichlomorphae</taxon>
        <taxon>Cichliformes</taxon>
        <taxon>Cichlidae</taxon>
        <taxon>African cichlids</taxon>
        <taxon>Pseudocrenilabrinae</taxon>
        <taxon>Lamprologini</taxon>
        <taxon>Neolamprologus</taxon>
    </lineage>
</organism>
<dbReference type="GO" id="GO:0004674">
    <property type="term" value="F:protein serine/threonine kinase activity"/>
    <property type="evidence" value="ECO:0007669"/>
    <property type="project" value="UniProtKB-KW"/>
</dbReference>
<evidence type="ECO:0000256" key="9">
    <source>
        <dbReference type="SAM" id="MobiDB-lite"/>
    </source>
</evidence>
<dbReference type="GeneTree" id="ENSGT00940000157904"/>
<evidence type="ECO:0000256" key="4">
    <source>
        <dbReference type="ARBA" id="ARBA00022741"/>
    </source>
</evidence>
<keyword evidence="8" id="KW-0175">Coiled coil</keyword>
<dbReference type="InterPro" id="IPR000719">
    <property type="entry name" value="Prot_kinase_dom"/>
</dbReference>
<evidence type="ECO:0000256" key="2">
    <source>
        <dbReference type="ARBA" id="ARBA00012513"/>
    </source>
</evidence>
<comment type="similarity">
    <text evidence="1">Belongs to the protein kinase superfamily. STE Ser/Thr protein kinase family. STE20 subfamily.</text>
</comment>
<dbReference type="Pfam" id="PF00069">
    <property type="entry name" value="Pkinase"/>
    <property type="match status" value="2"/>
</dbReference>
<dbReference type="InterPro" id="IPR017441">
    <property type="entry name" value="Protein_kinase_ATP_BS"/>
</dbReference>
<dbReference type="PANTHER" id="PTHR48012:SF7">
    <property type="entry name" value="SERINE_THREONINE-PROTEIN KINASE 26"/>
    <property type="match status" value="1"/>
</dbReference>
<keyword evidence="5" id="KW-0808">Transferase</keyword>
<dbReference type="Proteomes" id="UP000261580">
    <property type="component" value="Unassembled WGS sequence"/>
</dbReference>
<keyword evidence="6 7" id="KW-0067">ATP-binding</keyword>
<dbReference type="Bgee" id="ENSNBRG00000021085">
    <property type="expression patterns" value="Expressed in heart and 8 other cell types or tissues"/>
</dbReference>
<keyword evidence="4 7" id="KW-0547">Nucleotide-binding</keyword>
<evidence type="ECO:0000313" key="12">
    <source>
        <dbReference type="Proteomes" id="UP000261580"/>
    </source>
</evidence>
<evidence type="ECO:0000256" key="8">
    <source>
        <dbReference type="SAM" id="Coils"/>
    </source>
</evidence>
<dbReference type="Gene3D" id="3.30.200.20">
    <property type="entry name" value="Phosphorylase Kinase, domain 1"/>
    <property type="match status" value="1"/>
</dbReference>
<name>A0A3Q4N5W2_NEOBR</name>
<dbReference type="Gene3D" id="1.10.12.70">
    <property type="match status" value="1"/>
</dbReference>
<keyword evidence="3" id="KW-0723">Serine/threonine-protein kinase</keyword>
<dbReference type="OMA" id="ENLWIGV"/>
<dbReference type="InterPro" id="IPR050629">
    <property type="entry name" value="STE20/SPS1-PAK"/>
</dbReference>
<dbReference type="GO" id="GO:0005524">
    <property type="term" value="F:ATP binding"/>
    <property type="evidence" value="ECO:0007669"/>
    <property type="project" value="UniProtKB-UniRule"/>
</dbReference>
<dbReference type="AlphaFoldDB" id="A0A3Q4N5W2"/>
<evidence type="ECO:0000256" key="1">
    <source>
        <dbReference type="ARBA" id="ARBA00008874"/>
    </source>
</evidence>
<dbReference type="GO" id="GO:0030336">
    <property type="term" value="P:negative regulation of cell migration"/>
    <property type="evidence" value="ECO:0007669"/>
    <property type="project" value="TreeGrafter"/>
</dbReference>
<evidence type="ECO:0000259" key="10">
    <source>
        <dbReference type="PROSITE" id="PS50011"/>
    </source>
</evidence>
<dbReference type="GO" id="GO:0005794">
    <property type="term" value="C:Golgi apparatus"/>
    <property type="evidence" value="ECO:0007669"/>
    <property type="project" value="TreeGrafter"/>
</dbReference>